<organism evidence="4">
    <name type="scientific">Oryza meridionalis</name>
    <dbReference type="NCBI Taxonomy" id="40149"/>
    <lineage>
        <taxon>Eukaryota</taxon>
        <taxon>Viridiplantae</taxon>
        <taxon>Streptophyta</taxon>
        <taxon>Embryophyta</taxon>
        <taxon>Tracheophyta</taxon>
        <taxon>Spermatophyta</taxon>
        <taxon>Magnoliopsida</taxon>
        <taxon>Liliopsida</taxon>
        <taxon>Poales</taxon>
        <taxon>Poaceae</taxon>
        <taxon>BOP clade</taxon>
        <taxon>Oryzoideae</taxon>
        <taxon>Oryzeae</taxon>
        <taxon>Oryzinae</taxon>
        <taxon>Oryza</taxon>
    </lineage>
</organism>
<reference evidence="4" key="2">
    <citation type="submission" date="2018-05" db="EMBL/GenBank/DDBJ databases">
        <title>OmerRS3 (Oryza meridionalis Reference Sequence Version 3).</title>
        <authorList>
            <person name="Zhang J."/>
            <person name="Kudrna D."/>
            <person name="Lee S."/>
            <person name="Talag J."/>
            <person name="Welchert J."/>
            <person name="Wing R.A."/>
        </authorList>
    </citation>
    <scope>NUCLEOTIDE SEQUENCE [LARGE SCALE GENOMIC DNA]</scope>
    <source>
        <strain evidence="4">cv. OR44</strain>
    </source>
</reference>
<dbReference type="eggNOG" id="ENOG502S2XR">
    <property type="taxonomic scope" value="Eukaryota"/>
</dbReference>
<dbReference type="Proteomes" id="UP000008021">
    <property type="component" value="Chromosome 1"/>
</dbReference>
<dbReference type="HOGENOM" id="CLU_074687_0_0_1"/>
<evidence type="ECO:0000256" key="1">
    <source>
        <dbReference type="SAM" id="MobiDB-lite"/>
    </source>
</evidence>
<dbReference type="Pfam" id="PF15749">
    <property type="entry name" value="MRNIP"/>
    <property type="match status" value="1"/>
</dbReference>
<evidence type="ECO:0000313" key="5">
    <source>
        <dbReference type="Proteomes" id="UP000008021"/>
    </source>
</evidence>
<dbReference type="PANTHER" id="PTHR15863:SF2">
    <property type="entry name" value="MRN COMPLEX-INTERACTING PROTEIN"/>
    <property type="match status" value="1"/>
</dbReference>
<feature type="region of interest" description="Disordered" evidence="1">
    <location>
        <begin position="135"/>
        <end position="159"/>
    </location>
</feature>
<reference evidence="4" key="1">
    <citation type="submission" date="2015-04" db="UniProtKB">
        <authorList>
            <consortium name="EnsemblPlants"/>
        </authorList>
    </citation>
    <scope>IDENTIFICATION</scope>
</reference>
<accession>A0A0E0C713</accession>
<keyword evidence="5" id="KW-1185">Reference proteome</keyword>
<dbReference type="GO" id="GO:0007095">
    <property type="term" value="P:mitotic G2 DNA damage checkpoint signaling"/>
    <property type="evidence" value="ECO:0007669"/>
    <property type="project" value="TreeGrafter"/>
</dbReference>
<feature type="signal peptide" evidence="2">
    <location>
        <begin position="1"/>
        <end position="16"/>
    </location>
</feature>
<evidence type="ECO:0000313" key="4">
    <source>
        <dbReference type="EnsemblPlants" id="OMERI01G26400.1"/>
    </source>
</evidence>
<evidence type="ECO:0000259" key="3">
    <source>
        <dbReference type="Pfam" id="PF15749"/>
    </source>
</evidence>
<name>A0A0E0C713_9ORYZ</name>
<feature type="chain" id="PRO_5002355493" description="MRN complex-interacting protein N-terminal domain-containing protein" evidence="2">
    <location>
        <begin position="17"/>
        <end position="323"/>
    </location>
</feature>
<keyword evidence="2" id="KW-0732">Signal</keyword>
<dbReference type="GO" id="GO:0003682">
    <property type="term" value="F:chromatin binding"/>
    <property type="evidence" value="ECO:0007669"/>
    <property type="project" value="TreeGrafter"/>
</dbReference>
<proteinExistence type="predicted"/>
<dbReference type="PANTHER" id="PTHR15863">
    <property type="entry name" value="MRN COMPLEX-INTERACTING PROTEIN"/>
    <property type="match status" value="1"/>
</dbReference>
<dbReference type="Gramene" id="OMERI01G26400.1">
    <property type="protein sequence ID" value="OMERI01G26400.1"/>
    <property type="gene ID" value="OMERI01G26400"/>
</dbReference>
<dbReference type="STRING" id="40149.A0A0E0C713"/>
<dbReference type="InterPro" id="IPR049472">
    <property type="entry name" value="MRNIP_N"/>
</dbReference>
<protein>
    <recommendedName>
        <fullName evidence="3">MRN complex-interacting protein N-terminal domain-containing protein</fullName>
    </recommendedName>
</protein>
<dbReference type="AlphaFoldDB" id="A0A0E0C713"/>
<dbReference type="InterPro" id="IPR032739">
    <property type="entry name" value="MRNIP"/>
</dbReference>
<sequence length="323" mass="35695">MATSLFLALQCVQCSTMQVKPQKKSSNKWVCVVCNQRQSVMRVHARGHRAADLRRFVQEANLSRGRAAHVPLPEEDWVPAVPGEQRDEFPRERKRRMDWSDYLEGPGECDGGGQHEEARDEGIQVIIELPEKRPKVTSLKRAPKAQLGLGGNRPKTPVNATLPKRQLIEEAQRSKWSNYLDTSFSEEGSGFEDSGQHCTELEYSITDVAVDDECIGFRLLPSDTVSQVAPNRRGPPVLGAVAIATPRPRGRSGAVPREMPTAKRVARVACGWGEIIANNDTPSNGTAQSWSINWCVQGSHPMMTPPQQLGIACCGLEYLVYGL</sequence>
<dbReference type="GO" id="GO:0005634">
    <property type="term" value="C:nucleus"/>
    <property type="evidence" value="ECO:0007669"/>
    <property type="project" value="TreeGrafter"/>
</dbReference>
<dbReference type="EnsemblPlants" id="OMERI01G26400.1">
    <property type="protein sequence ID" value="OMERI01G26400.1"/>
    <property type="gene ID" value="OMERI01G26400"/>
</dbReference>
<evidence type="ECO:0000256" key="2">
    <source>
        <dbReference type="SAM" id="SignalP"/>
    </source>
</evidence>
<feature type="domain" description="MRN complex-interacting protein N-terminal" evidence="3">
    <location>
        <begin position="9"/>
        <end position="70"/>
    </location>
</feature>